<feature type="non-terminal residue" evidence="1">
    <location>
        <position position="1"/>
    </location>
</feature>
<evidence type="ECO:0000313" key="2">
    <source>
        <dbReference type="Proteomes" id="UP000789920"/>
    </source>
</evidence>
<comment type="caution">
    <text evidence="1">The sequence shown here is derived from an EMBL/GenBank/DDBJ whole genome shotgun (WGS) entry which is preliminary data.</text>
</comment>
<accession>A0ACA9RS13</accession>
<proteinExistence type="predicted"/>
<reference evidence="1" key="1">
    <citation type="submission" date="2021-06" db="EMBL/GenBank/DDBJ databases">
        <authorList>
            <person name="Kallberg Y."/>
            <person name="Tangrot J."/>
            <person name="Rosling A."/>
        </authorList>
    </citation>
    <scope>NUCLEOTIDE SEQUENCE</scope>
    <source>
        <strain evidence="1">MA461A</strain>
    </source>
</reference>
<gene>
    <name evidence="1" type="ORF">RPERSI_LOCUS22575</name>
</gene>
<name>A0ACA9RS13_9GLOM</name>
<dbReference type="Proteomes" id="UP000789920">
    <property type="component" value="Unassembled WGS sequence"/>
</dbReference>
<dbReference type="EMBL" id="CAJVQC010068619">
    <property type="protein sequence ID" value="CAG8808244.1"/>
    <property type="molecule type" value="Genomic_DNA"/>
</dbReference>
<protein>
    <submittedName>
        <fullName evidence="1">3386_t:CDS:1</fullName>
    </submittedName>
</protein>
<organism evidence="1 2">
    <name type="scientific">Racocetra persica</name>
    <dbReference type="NCBI Taxonomy" id="160502"/>
    <lineage>
        <taxon>Eukaryota</taxon>
        <taxon>Fungi</taxon>
        <taxon>Fungi incertae sedis</taxon>
        <taxon>Mucoromycota</taxon>
        <taxon>Glomeromycotina</taxon>
        <taxon>Glomeromycetes</taxon>
        <taxon>Diversisporales</taxon>
        <taxon>Gigasporaceae</taxon>
        <taxon>Racocetra</taxon>
    </lineage>
</organism>
<keyword evidence="2" id="KW-1185">Reference proteome</keyword>
<sequence>LWQEWAEEYKPIQMIDSTWYSTTTTKITPLKLETTIKKAPNTKATGPSRISNEMLKHLDP</sequence>
<evidence type="ECO:0000313" key="1">
    <source>
        <dbReference type="EMBL" id="CAG8808244.1"/>
    </source>
</evidence>